<evidence type="ECO:0000256" key="1">
    <source>
        <dbReference type="ARBA" id="ARBA00004167"/>
    </source>
</evidence>
<dbReference type="Gene3D" id="2.40.128.620">
    <property type="match status" value="1"/>
</dbReference>
<keyword evidence="6" id="KW-0378">Hydrolase</keyword>
<dbReference type="CDD" id="cd00112">
    <property type="entry name" value="LDLa"/>
    <property type="match status" value="2"/>
</dbReference>
<keyword evidence="3" id="KW-0645">Protease</keyword>
<feature type="disulfide bond" evidence="11">
    <location>
        <begin position="639"/>
        <end position="654"/>
    </location>
</feature>
<dbReference type="InterPro" id="IPR002172">
    <property type="entry name" value="LDrepeatLR_classA_rpt"/>
</dbReference>
<dbReference type="PROSITE" id="PS50068">
    <property type="entry name" value="LDLRA_2"/>
    <property type="match status" value="2"/>
</dbReference>
<reference evidence="14 15" key="1">
    <citation type="submission" date="2020-08" db="EMBL/GenBank/DDBJ databases">
        <authorList>
            <person name="Hejnol A."/>
        </authorList>
    </citation>
    <scope>NUCLEOTIDE SEQUENCE [LARGE SCALE GENOMIC DNA]</scope>
</reference>
<feature type="disulfide bond" evidence="11">
    <location>
        <begin position="604"/>
        <end position="619"/>
    </location>
</feature>
<dbReference type="Pfam" id="PF00057">
    <property type="entry name" value="Ldl_recept_a"/>
    <property type="match status" value="1"/>
</dbReference>
<dbReference type="InterPro" id="IPR023415">
    <property type="entry name" value="LDLR_class-A_CS"/>
</dbReference>
<evidence type="ECO:0000256" key="10">
    <source>
        <dbReference type="ARBA" id="ARBA00023157"/>
    </source>
</evidence>
<name>A0A7I8W2B3_9ANNE</name>
<dbReference type="SUPFAM" id="SSF56487">
    <property type="entry name" value="SRCR-like"/>
    <property type="match status" value="1"/>
</dbReference>
<evidence type="ECO:0000256" key="4">
    <source>
        <dbReference type="ARBA" id="ARBA00022692"/>
    </source>
</evidence>
<dbReference type="GO" id="GO:0016192">
    <property type="term" value="P:vesicle-mediated transport"/>
    <property type="evidence" value="ECO:0007669"/>
    <property type="project" value="UniProtKB-ARBA"/>
</dbReference>
<dbReference type="Gene3D" id="4.10.400.10">
    <property type="entry name" value="Low-density Lipoprotein Receptor"/>
    <property type="match status" value="1"/>
</dbReference>
<evidence type="ECO:0000256" key="9">
    <source>
        <dbReference type="ARBA" id="ARBA00023136"/>
    </source>
</evidence>
<evidence type="ECO:0000256" key="2">
    <source>
        <dbReference type="ARBA" id="ARBA00004308"/>
    </source>
</evidence>
<dbReference type="GO" id="GO:0008236">
    <property type="term" value="F:serine-type peptidase activity"/>
    <property type="evidence" value="ECO:0007669"/>
    <property type="project" value="UniProtKB-KW"/>
</dbReference>
<keyword evidence="10 11" id="KW-1015">Disulfide bond</keyword>
<dbReference type="SUPFAM" id="SSF57424">
    <property type="entry name" value="LDL receptor-like module"/>
    <property type="match status" value="2"/>
</dbReference>
<keyword evidence="15" id="KW-1185">Reference proteome</keyword>
<sequence>MEGKISYLVLYLNYLAKGNNGNYYEYGYDNPTRELTNPSIGLERIKVYENIVSVAPMVYAFLDNVYNLDDMSQKGFIITLDYSKDIIENIYASSFLCGQDKDFDEFNAVMLTCNGGDYINEYISTIACAEWKTCKFTYNNDGFLDEYIADSTDSLHQYNRLYLRFNKTSYVVCHRERTLYVDCRNYYRMKLGEYVGKFANKFIYWENIRKGIFSKNSSQTTCYPVFCSKNKEDDFTALSLHSGGSIADPGTEVFGLLKSYEDGKSFIPVYTTKATPQQLEAYSHLVCLYFNRTITSISRNQFHEGLRHIFRNFVSSAFNHSSTVLLINCRTNAQQLSDCNFKTERAFLIFSNDVRVLINKCGEKLTPLPDYQFRLENVDLWVNQQYIRYTPNNSSYFGRLQVSFRNDWFYVSNWRFGQAESRLICKEFGYNFSQLFDPAYVEYHPRKVLLSLDCKSSQTLKDCRMDNTGMHLYNIPTSHVIMECLKNTKTDCPTIFNNRTKVHLYRVFQECFYHIHPAKKVSWKEVKEECDSLGLDLLGVGARFHNIHFLFSIFPRLLDIAVGKLEKVGPNFSLVMNGRERVCDELTMFTCLDEPSCIHINYKCDGFQDCLNGADELNCSESRLFQCDDNTLISYLLVCDAIKDCSNGLDENLCENGREEERVVVGGGGRESELFIRYE</sequence>
<dbReference type="Gene3D" id="3.10.250.10">
    <property type="entry name" value="SRCR-like domain"/>
    <property type="match status" value="1"/>
</dbReference>
<keyword evidence="7" id="KW-0720">Serine protease</keyword>
<dbReference type="PROSITE" id="PS50287">
    <property type="entry name" value="SRCR_2"/>
    <property type="match status" value="1"/>
</dbReference>
<feature type="disulfide bond" evidence="11">
    <location>
        <begin position="627"/>
        <end position="645"/>
    </location>
</feature>
<evidence type="ECO:0000256" key="5">
    <source>
        <dbReference type="ARBA" id="ARBA00022737"/>
    </source>
</evidence>
<comment type="caution">
    <text evidence="12">Lacks conserved residue(s) required for the propagation of feature annotation.</text>
</comment>
<comment type="subcellular location">
    <subcellularLocation>
        <location evidence="2">Endomembrane system</location>
    </subcellularLocation>
    <subcellularLocation>
        <location evidence="1">Membrane</location>
        <topology evidence="1">Single-pass membrane protein</topology>
    </subcellularLocation>
</comment>
<comment type="caution">
    <text evidence="14">The sequence shown here is derived from an EMBL/GenBank/DDBJ whole genome shotgun (WGS) entry which is preliminary data.</text>
</comment>
<dbReference type="GO" id="GO:0012505">
    <property type="term" value="C:endomembrane system"/>
    <property type="evidence" value="ECO:0007669"/>
    <property type="project" value="UniProtKB-SubCell"/>
</dbReference>
<gene>
    <name evidence="14" type="ORF">DGYR_LOCUS10127</name>
</gene>
<dbReference type="InterPro" id="IPR036055">
    <property type="entry name" value="LDL_receptor-like_sf"/>
</dbReference>
<dbReference type="InterPro" id="IPR036772">
    <property type="entry name" value="SRCR-like_dom_sf"/>
</dbReference>
<dbReference type="SMART" id="SM00192">
    <property type="entry name" value="LDLa"/>
    <property type="match status" value="2"/>
</dbReference>
<dbReference type="GO" id="GO:0006508">
    <property type="term" value="P:proteolysis"/>
    <property type="evidence" value="ECO:0007669"/>
    <property type="project" value="UniProtKB-KW"/>
</dbReference>
<dbReference type="Proteomes" id="UP000549394">
    <property type="component" value="Unassembled WGS sequence"/>
</dbReference>
<keyword evidence="8" id="KW-1133">Transmembrane helix</keyword>
<evidence type="ECO:0000256" key="11">
    <source>
        <dbReference type="PROSITE-ProRule" id="PRU00124"/>
    </source>
</evidence>
<dbReference type="InterPro" id="IPR001190">
    <property type="entry name" value="SRCR"/>
</dbReference>
<proteinExistence type="predicted"/>
<dbReference type="PRINTS" id="PR00261">
    <property type="entry name" value="LDLRECEPTOR"/>
</dbReference>
<dbReference type="OrthoDB" id="9988974at2759"/>
<evidence type="ECO:0000259" key="13">
    <source>
        <dbReference type="PROSITE" id="PS50287"/>
    </source>
</evidence>
<dbReference type="GO" id="GO:0005886">
    <property type="term" value="C:plasma membrane"/>
    <property type="evidence" value="ECO:0007669"/>
    <property type="project" value="TreeGrafter"/>
</dbReference>
<dbReference type="InterPro" id="IPR050685">
    <property type="entry name" value="LDLR"/>
</dbReference>
<accession>A0A7I8W2B3</accession>
<evidence type="ECO:0000256" key="3">
    <source>
        <dbReference type="ARBA" id="ARBA00022670"/>
    </source>
</evidence>
<keyword evidence="9" id="KW-0472">Membrane</keyword>
<keyword evidence="4" id="KW-0812">Transmembrane</keyword>
<evidence type="ECO:0000313" key="14">
    <source>
        <dbReference type="EMBL" id="CAD5122300.1"/>
    </source>
</evidence>
<evidence type="ECO:0000256" key="8">
    <source>
        <dbReference type="ARBA" id="ARBA00022989"/>
    </source>
</evidence>
<evidence type="ECO:0000313" key="15">
    <source>
        <dbReference type="Proteomes" id="UP000549394"/>
    </source>
</evidence>
<dbReference type="SMART" id="SM00202">
    <property type="entry name" value="SR"/>
    <property type="match status" value="1"/>
</dbReference>
<evidence type="ECO:0000256" key="12">
    <source>
        <dbReference type="PROSITE-ProRule" id="PRU00196"/>
    </source>
</evidence>
<dbReference type="EMBL" id="CAJFCJ010000017">
    <property type="protein sequence ID" value="CAD5122300.1"/>
    <property type="molecule type" value="Genomic_DNA"/>
</dbReference>
<dbReference type="AlphaFoldDB" id="A0A7I8W2B3"/>
<dbReference type="PANTHER" id="PTHR24270">
    <property type="entry name" value="LOW-DENSITY LIPOPROTEIN RECEPTOR-RELATED"/>
    <property type="match status" value="1"/>
</dbReference>
<evidence type="ECO:0000256" key="6">
    <source>
        <dbReference type="ARBA" id="ARBA00022801"/>
    </source>
</evidence>
<organism evidence="14 15">
    <name type="scientific">Dimorphilus gyrociliatus</name>
    <dbReference type="NCBI Taxonomy" id="2664684"/>
    <lineage>
        <taxon>Eukaryota</taxon>
        <taxon>Metazoa</taxon>
        <taxon>Spiralia</taxon>
        <taxon>Lophotrochozoa</taxon>
        <taxon>Annelida</taxon>
        <taxon>Polychaeta</taxon>
        <taxon>Polychaeta incertae sedis</taxon>
        <taxon>Dinophilidae</taxon>
        <taxon>Dimorphilus</taxon>
    </lineage>
</organism>
<feature type="domain" description="SRCR" evidence="13">
    <location>
        <begin position="387"/>
        <end position="485"/>
    </location>
</feature>
<keyword evidence="5" id="KW-0677">Repeat</keyword>
<dbReference type="PROSITE" id="PS01209">
    <property type="entry name" value="LDLRA_1"/>
    <property type="match status" value="1"/>
</dbReference>
<evidence type="ECO:0000256" key="7">
    <source>
        <dbReference type="ARBA" id="ARBA00022825"/>
    </source>
</evidence>
<protein>
    <submittedName>
        <fullName evidence="14">DgyrCDS10738</fullName>
    </submittedName>
</protein>